<comment type="caution">
    <text evidence="2">The sequence shown here is derived from an EMBL/GenBank/DDBJ whole genome shotgun (WGS) entry which is preliminary data.</text>
</comment>
<dbReference type="NCBIfam" id="NF033516">
    <property type="entry name" value="transpos_IS3"/>
    <property type="match status" value="1"/>
</dbReference>
<dbReference type="InterPro" id="IPR001584">
    <property type="entry name" value="Integrase_cat-core"/>
</dbReference>
<dbReference type="SUPFAM" id="SSF53098">
    <property type="entry name" value="Ribonuclease H-like"/>
    <property type="match status" value="1"/>
</dbReference>
<dbReference type="Pfam" id="PF00665">
    <property type="entry name" value="rve"/>
    <property type="match status" value="1"/>
</dbReference>
<evidence type="ECO:0000259" key="1">
    <source>
        <dbReference type="PROSITE" id="PS50994"/>
    </source>
</evidence>
<accession>A0ABT8RI85</accession>
<dbReference type="Proteomes" id="UP001168528">
    <property type="component" value="Unassembled WGS sequence"/>
</dbReference>
<feature type="domain" description="Integrase catalytic" evidence="1">
    <location>
        <begin position="119"/>
        <end position="287"/>
    </location>
</feature>
<dbReference type="EMBL" id="JAUKPO010000097">
    <property type="protein sequence ID" value="MDO1451817.1"/>
    <property type="molecule type" value="Genomic_DNA"/>
</dbReference>
<protein>
    <submittedName>
        <fullName evidence="2">IS3 family transposase</fullName>
    </submittedName>
</protein>
<sequence>MFQFMKKHHSIFAIEKMCKVFKVSKSGYYHWLKRKPSIRQVDEQQALKLIKEIHQASKSRYGSPKITYELKKKGVCISRQRVARIMRKASIRSIVHKRFRICTTNSKHNYPVAENLLNRNFTPKNIGKVWVSDLTYIRTTQGWLYLTVIVDLADRKVIGWALSQTMKASDTVIPAWKMAITNRPITTDLIFHSDRGVQFACCEFRDVLKVQPLVVQSMSRKANCWDNAVAESFFRTLKAELIHQMEVKSMAMTKIEVFEFIEIWYNRKRIHASLGYMTPDEYGIQLNHHQNAA</sequence>
<gene>
    <name evidence="2" type="ORF">Q0590_36420</name>
</gene>
<dbReference type="InterPro" id="IPR036397">
    <property type="entry name" value="RNaseH_sf"/>
</dbReference>
<dbReference type="InterPro" id="IPR012337">
    <property type="entry name" value="RNaseH-like_sf"/>
</dbReference>
<organism evidence="2 3">
    <name type="scientific">Rhodocytophaga aerolata</name>
    <dbReference type="NCBI Taxonomy" id="455078"/>
    <lineage>
        <taxon>Bacteria</taxon>
        <taxon>Pseudomonadati</taxon>
        <taxon>Bacteroidota</taxon>
        <taxon>Cytophagia</taxon>
        <taxon>Cytophagales</taxon>
        <taxon>Rhodocytophagaceae</taxon>
        <taxon>Rhodocytophaga</taxon>
    </lineage>
</organism>
<proteinExistence type="predicted"/>
<reference evidence="2" key="1">
    <citation type="submission" date="2023-07" db="EMBL/GenBank/DDBJ databases">
        <title>The genome sequence of Rhodocytophaga aerolata KACC 12507.</title>
        <authorList>
            <person name="Zhang X."/>
        </authorList>
    </citation>
    <scope>NUCLEOTIDE SEQUENCE</scope>
    <source>
        <strain evidence="2">KACC 12507</strain>
    </source>
</reference>
<dbReference type="Pfam" id="PF13276">
    <property type="entry name" value="HTH_21"/>
    <property type="match status" value="1"/>
</dbReference>
<keyword evidence="3" id="KW-1185">Reference proteome</keyword>
<evidence type="ECO:0000313" key="3">
    <source>
        <dbReference type="Proteomes" id="UP001168528"/>
    </source>
</evidence>
<name>A0ABT8RI85_9BACT</name>
<dbReference type="RefSeq" id="WP_302042613.1">
    <property type="nucleotide sequence ID" value="NZ_JAUKPO010000097.1"/>
</dbReference>
<dbReference type="InterPro" id="IPR025948">
    <property type="entry name" value="HTH-like_dom"/>
</dbReference>
<evidence type="ECO:0000313" key="2">
    <source>
        <dbReference type="EMBL" id="MDO1451817.1"/>
    </source>
</evidence>
<dbReference type="PROSITE" id="PS50994">
    <property type="entry name" value="INTEGRASE"/>
    <property type="match status" value="1"/>
</dbReference>
<dbReference type="InterPro" id="IPR050900">
    <property type="entry name" value="Transposase_IS3/IS150/IS904"/>
</dbReference>
<dbReference type="Gene3D" id="3.30.420.10">
    <property type="entry name" value="Ribonuclease H-like superfamily/Ribonuclease H"/>
    <property type="match status" value="1"/>
</dbReference>
<dbReference type="InterPro" id="IPR048020">
    <property type="entry name" value="Transpos_IS3"/>
</dbReference>
<dbReference type="Pfam" id="PF13333">
    <property type="entry name" value="rve_2"/>
    <property type="match status" value="1"/>
</dbReference>
<dbReference type="PANTHER" id="PTHR46889:SF4">
    <property type="entry name" value="TRANSPOSASE INSO FOR INSERTION SEQUENCE ELEMENT IS911B-RELATED"/>
    <property type="match status" value="1"/>
</dbReference>
<dbReference type="PANTHER" id="PTHR46889">
    <property type="entry name" value="TRANSPOSASE INSF FOR INSERTION SEQUENCE IS3B-RELATED"/>
    <property type="match status" value="1"/>
</dbReference>